<keyword evidence="8" id="KW-1185">Reference proteome</keyword>
<evidence type="ECO:0000256" key="6">
    <source>
        <dbReference type="RuleBase" id="RU004466"/>
    </source>
</evidence>
<evidence type="ECO:0000256" key="5">
    <source>
        <dbReference type="ARBA" id="ARBA00022842"/>
    </source>
</evidence>
<dbReference type="CDD" id="cd00685">
    <property type="entry name" value="Trans_IPPS_HT"/>
    <property type="match status" value="1"/>
</dbReference>
<comment type="similarity">
    <text evidence="2 6">Belongs to the FPP/GGPP synthase family.</text>
</comment>
<dbReference type="Gene3D" id="1.10.600.10">
    <property type="entry name" value="Farnesyl Diphosphate Synthase"/>
    <property type="match status" value="1"/>
</dbReference>
<keyword evidence="3 6" id="KW-0808">Transferase</keyword>
<comment type="cofactor">
    <cofactor evidence="1">
        <name>Mg(2+)</name>
        <dbReference type="ChEBI" id="CHEBI:18420"/>
    </cofactor>
</comment>
<keyword evidence="5" id="KW-0460">Magnesium</keyword>
<evidence type="ECO:0000313" key="8">
    <source>
        <dbReference type="Proteomes" id="UP000018126"/>
    </source>
</evidence>
<gene>
    <name evidence="7" type="ORF">T233_01628</name>
</gene>
<evidence type="ECO:0000256" key="1">
    <source>
        <dbReference type="ARBA" id="ARBA00001946"/>
    </source>
</evidence>
<evidence type="ECO:0000313" key="7">
    <source>
        <dbReference type="EMBL" id="EST89180.1"/>
    </source>
</evidence>
<protein>
    <recommendedName>
        <fullName evidence="9">Heptaprenyl diphosphate synthase, component II</fullName>
    </recommendedName>
</protein>
<dbReference type="PANTHER" id="PTHR12001:SF69">
    <property type="entry name" value="ALL TRANS-POLYPRENYL-DIPHOSPHATE SYNTHASE PDSS1"/>
    <property type="match status" value="1"/>
</dbReference>
<dbReference type="Pfam" id="PF00348">
    <property type="entry name" value="polyprenyl_synt"/>
    <property type="match status" value="1"/>
</dbReference>
<dbReference type="InterPro" id="IPR033749">
    <property type="entry name" value="Polyprenyl_synt_CS"/>
</dbReference>
<accession>V6Q3F0</accession>
<dbReference type="GO" id="GO:0046872">
    <property type="term" value="F:metal ion binding"/>
    <property type="evidence" value="ECO:0007669"/>
    <property type="project" value="UniProtKB-KW"/>
</dbReference>
<dbReference type="InterPro" id="IPR008949">
    <property type="entry name" value="Isoprenoid_synthase_dom_sf"/>
</dbReference>
<dbReference type="AlphaFoldDB" id="V6Q3F0"/>
<evidence type="ECO:0000256" key="3">
    <source>
        <dbReference type="ARBA" id="ARBA00022679"/>
    </source>
</evidence>
<dbReference type="STRING" id="1408226.T233_01628"/>
<sequence length="327" mass="36793">MIHPLWNEYPQLQKELKQTLTIMQQSVNLANKEVEAAILTMMHSGGKMLRPAYLLLFSYYGKETDRQKMMALAASVETLHTATLIHDDIVDEAATRRSHPSIQATFGKDVAVYAGDYLFVSCFKILARYASDLKSMELNIDSMDRILSGEIGQMDTRYQTDLPIETYLDNIAGKTGELFSLACFLGAFEGQASKTVAKKAKDIGLNVGIAFQIMDDILDYSETETQLGKPVLEDVKQGVYSLPLLCAIQENPTEILPLLYKKEQLTEQETNELYQLVHTANGVTQAKQYAEKYTTAALKSLKSLRSINPEVTDMIYRLTEHLLKRTQ</sequence>
<dbReference type="eggNOG" id="COG0142">
    <property type="taxonomic scope" value="Bacteria"/>
</dbReference>
<dbReference type="InterPro" id="IPR000092">
    <property type="entry name" value="Polyprenyl_synt"/>
</dbReference>
<proteinExistence type="inferred from homology"/>
<evidence type="ECO:0008006" key="9">
    <source>
        <dbReference type="Google" id="ProtNLM"/>
    </source>
</evidence>
<dbReference type="PROSITE" id="PS00444">
    <property type="entry name" value="POLYPRENYL_SYNTHASE_2"/>
    <property type="match status" value="1"/>
</dbReference>
<keyword evidence="4" id="KW-0479">Metal-binding</keyword>
<dbReference type="EMBL" id="AYSH01000020">
    <property type="protein sequence ID" value="EST89180.1"/>
    <property type="molecule type" value="Genomic_DNA"/>
</dbReference>
<reference evidence="7 8" key="1">
    <citation type="journal article" date="2013" name="Genome Announc.">
        <title>High-Quality Draft Genome Sequence of Vagococcus lutrae Strain LBD1, Isolated from the Largemouth Bass Micropterus salmoides.</title>
        <authorList>
            <person name="Lebreton F."/>
            <person name="Valentino M.D."/>
            <person name="Duncan L.B."/>
            <person name="Zeng Q."/>
            <person name="Manson McGuire A."/>
            <person name="Earl A.M."/>
            <person name="Gilmore M.S."/>
        </authorList>
    </citation>
    <scope>NUCLEOTIDE SEQUENCE [LARGE SCALE GENOMIC DNA]</scope>
    <source>
        <strain evidence="7 8">LBD1</strain>
    </source>
</reference>
<dbReference type="Proteomes" id="UP000018126">
    <property type="component" value="Unassembled WGS sequence"/>
</dbReference>
<dbReference type="GO" id="GO:0008299">
    <property type="term" value="P:isoprenoid biosynthetic process"/>
    <property type="evidence" value="ECO:0007669"/>
    <property type="project" value="InterPro"/>
</dbReference>
<dbReference type="PANTHER" id="PTHR12001">
    <property type="entry name" value="GERANYLGERANYL PYROPHOSPHATE SYNTHASE"/>
    <property type="match status" value="1"/>
</dbReference>
<organism evidence="7 8">
    <name type="scientific">Vagococcus lutrae LBD1</name>
    <dbReference type="NCBI Taxonomy" id="1408226"/>
    <lineage>
        <taxon>Bacteria</taxon>
        <taxon>Bacillati</taxon>
        <taxon>Bacillota</taxon>
        <taxon>Bacilli</taxon>
        <taxon>Lactobacillales</taxon>
        <taxon>Enterococcaceae</taxon>
        <taxon>Vagococcus</taxon>
    </lineage>
</organism>
<dbReference type="SFLD" id="SFLDS00005">
    <property type="entry name" value="Isoprenoid_Synthase_Type_I"/>
    <property type="match status" value="1"/>
</dbReference>
<dbReference type="GO" id="GO:0004659">
    <property type="term" value="F:prenyltransferase activity"/>
    <property type="evidence" value="ECO:0007669"/>
    <property type="project" value="InterPro"/>
</dbReference>
<evidence type="ECO:0000256" key="2">
    <source>
        <dbReference type="ARBA" id="ARBA00006706"/>
    </source>
</evidence>
<dbReference type="SUPFAM" id="SSF48576">
    <property type="entry name" value="Terpenoid synthases"/>
    <property type="match status" value="1"/>
</dbReference>
<evidence type="ECO:0000256" key="4">
    <source>
        <dbReference type="ARBA" id="ARBA00022723"/>
    </source>
</evidence>
<comment type="caution">
    <text evidence="7">The sequence shown here is derived from an EMBL/GenBank/DDBJ whole genome shotgun (WGS) entry which is preliminary data.</text>
</comment>
<dbReference type="PATRIC" id="fig|1408226.3.peg.1585"/>
<name>V6Q3F0_9ENTE</name>